<feature type="chain" id="PRO_5004250139" description="Transmembrane protein" evidence="1">
    <location>
        <begin position="20"/>
        <end position="213"/>
    </location>
</feature>
<feature type="signal peptide" evidence="1">
    <location>
        <begin position="1"/>
        <end position="19"/>
    </location>
</feature>
<dbReference type="AlphaFoldDB" id="Q54RF8"/>
<evidence type="ECO:0000313" key="2">
    <source>
        <dbReference type="EMBL" id="EAL65859.1"/>
    </source>
</evidence>
<reference evidence="2 3" key="1">
    <citation type="journal article" date="2005" name="Nature">
        <title>The genome of the social amoeba Dictyostelium discoideum.</title>
        <authorList>
            <consortium name="The Dictyostelium discoideum Sequencing Consortium"/>
            <person name="Eichinger L."/>
            <person name="Pachebat J.A."/>
            <person name="Glockner G."/>
            <person name="Rajandream M.A."/>
            <person name="Sucgang R."/>
            <person name="Berriman M."/>
            <person name="Song J."/>
            <person name="Olsen R."/>
            <person name="Szafranski K."/>
            <person name="Xu Q."/>
            <person name="Tunggal B."/>
            <person name="Kummerfeld S."/>
            <person name="Madera M."/>
            <person name="Konfortov B.A."/>
            <person name="Rivero F."/>
            <person name="Bankier A.T."/>
            <person name="Lehmann R."/>
            <person name="Hamlin N."/>
            <person name="Davies R."/>
            <person name="Gaudet P."/>
            <person name="Fey P."/>
            <person name="Pilcher K."/>
            <person name="Chen G."/>
            <person name="Saunders D."/>
            <person name="Sodergren E."/>
            <person name="Davis P."/>
            <person name="Kerhornou A."/>
            <person name="Nie X."/>
            <person name="Hall N."/>
            <person name="Anjard C."/>
            <person name="Hemphill L."/>
            <person name="Bason N."/>
            <person name="Farbrother P."/>
            <person name="Desany B."/>
            <person name="Just E."/>
            <person name="Morio T."/>
            <person name="Rost R."/>
            <person name="Churcher C."/>
            <person name="Cooper J."/>
            <person name="Haydock S."/>
            <person name="van Driessche N."/>
            <person name="Cronin A."/>
            <person name="Goodhead I."/>
            <person name="Muzny D."/>
            <person name="Mourier T."/>
            <person name="Pain A."/>
            <person name="Lu M."/>
            <person name="Harper D."/>
            <person name="Lindsay R."/>
            <person name="Hauser H."/>
            <person name="James K."/>
            <person name="Quiles M."/>
            <person name="Madan Babu M."/>
            <person name="Saito T."/>
            <person name="Buchrieser C."/>
            <person name="Wardroper A."/>
            <person name="Felder M."/>
            <person name="Thangavelu M."/>
            <person name="Johnson D."/>
            <person name="Knights A."/>
            <person name="Loulseged H."/>
            <person name="Mungall K."/>
            <person name="Oliver K."/>
            <person name="Price C."/>
            <person name="Quail M.A."/>
            <person name="Urushihara H."/>
            <person name="Hernandez J."/>
            <person name="Rabbinowitsch E."/>
            <person name="Steffen D."/>
            <person name="Sanders M."/>
            <person name="Ma J."/>
            <person name="Kohara Y."/>
            <person name="Sharp S."/>
            <person name="Simmonds M."/>
            <person name="Spiegler S."/>
            <person name="Tivey A."/>
            <person name="Sugano S."/>
            <person name="White B."/>
            <person name="Walker D."/>
            <person name="Woodward J."/>
            <person name="Winckler T."/>
            <person name="Tanaka Y."/>
            <person name="Shaulsky G."/>
            <person name="Schleicher M."/>
            <person name="Weinstock G."/>
            <person name="Rosenthal A."/>
            <person name="Cox E.C."/>
            <person name="Chisholm R.L."/>
            <person name="Gibbs R."/>
            <person name="Loomis W.F."/>
            <person name="Platzer M."/>
            <person name="Kay R.R."/>
            <person name="Williams J."/>
            <person name="Dear P.H."/>
            <person name="Noegel A.A."/>
            <person name="Barrell B."/>
            <person name="Kuspa A."/>
        </authorList>
    </citation>
    <scope>NUCLEOTIDE SEQUENCE [LARGE SCALE GENOMIC DNA]</scope>
    <source>
        <strain evidence="2 3">AX4</strain>
    </source>
</reference>
<gene>
    <name evidence="2" type="ORF">DDB_G0283241</name>
</gene>
<name>Q54RF8_DICDI</name>
<dbReference type="PaxDb" id="44689-DDB0218462"/>
<evidence type="ECO:0000256" key="1">
    <source>
        <dbReference type="SAM" id="SignalP"/>
    </source>
</evidence>
<dbReference type="GeneID" id="8623963"/>
<dbReference type="HOGENOM" id="CLU_112675_0_0_1"/>
<dbReference type="VEuPathDB" id="AmoebaDB:DDB_G0283241"/>
<dbReference type="Proteomes" id="UP000002195">
    <property type="component" value="Unassembled WGS sequence"/>
</dbReference>
<keyword evidence="1" id="KW-0732">Signal</keyword>
<protein>
    <recommendedName>
        <fullName evidence="4">Transmembrane protein</fullName>
    </recommendedName>
</protein>
<dbReference type="RefSeq" id="XP_639187.1">
    <property type="nucleotide sequence ID" value="XM_634095.1"/>
</dbReference>
<dbReference type="InParanoid" id="Q54RF8"/>
<comment type="caution">
    <text evidence="2">The sequence shown here is derived from an EMBL/GenBank/DDBJ whole genome shotgun (WGS) entry which is preliminary data.</text>
</comment>
<sequence>MKYILLFLFLFNIFLIVSSEFDVFKLQSKGCENTTLTLQECGKFCNEYLFIENVKSIKVYTDAICYQDPRPYIPFNCSNEINTIGRYGEIICSTLISKYYSFKFVEGPCVDDKLIFLGICSSVCGKNIIINYDPFQNYIITTYLSNDCTGIGSTEFYGSIDCKNQLLSKTNNDQYLSCLKSTPNIESNGSISSKLITIHKFILLTFLLINLLF</sequence>
<proteinExistence type="predicted"/>
<keyword evidence="3" id="KW-1185">Reference proteome</keyword>
<dbReference type="PhylomeDB" id="Q54RF8"/>
<dbReference type="dictyBase" id="DDB_G0283241"/>
<accession>Q54RF8</accession>
<dbReference type="KEGG" id="ddi:DDB_G0283241"/>
<evidence type="ECO:0008006" key="4">
    <source>
        <dbReference type="Google" id="ProtNLM"/>
    </source>
</evidence>
<organism evidence="2 3">
    <name type="scientific">Dictyostelium discoideum</name>
    <name type="common">Social amoeba</name>
    <dbReference type="NCBI Taxonomy" id="44689"/>
    <lineage>
        <taxon>Eukaryota</taxon>
        <taxon>Amoebozoa</taxon>
        <taxon>Evosea</taxon>
        <taxon>Eumycetozoa</taxon>
        <taxon>Dictyostelia</taxon>
        <taxon>Dictyosteliales</taxon>
        <taxon>Dictyosteliaceae</taxon>
        <taxon>Dictyostelium</taxon>
    </lineage>
</organism>
<evidence type="ECO:0000313" key="3">
    <source>
        <dbReference type="Proteomes" id="UP000002195"/>
    </source>
</evidence>
<dbReference type="FunCoup" id="Q54RF8">
    <property type="interactions" value="877"/>
</dbReference>
<dbReference type="EMBL" id="AAFI02000051">
    <property type="protein sequence ID" value="EAL65859.1"/>
    <property type="molecule type" value="Genomic_DNA"/>
</dbReference>